<feature type="domain" description="Amine oxidase" evidence="3">
    <location>
        <begin position="46"/>
        <end position="119"/>
    </location>
</feature>
<feature type="chain" id="PRO_5038699363" evidence="2">
    <location>
        <begin position="24"/>
        <end position="465"/>
    </location>
</feature>
<dbReference type="InterPro" id="IPR006311">
    <property type="entry name" value="TAT_signal"/>
</dbReference>
<dbReference type="OrthoDB" id="337830at2"/>
<evidence type="ECO:0000259" key="3">
    <source>
        <dbReference type="Pfam" id="PF01593"/>
    </source>
</evidence>
<proteinExistence type="predicted"/>
<dbReference type="Proteomes" id="UP000309133">
    <property type="component" value="Unassembled WGS sequence"/>
</dbReference>
<accession>A0A4S4FS13</accession>
<reference evidence="4 5" key="1">
    <citation type="submission" date="2019-04" db="EMBL/GenBank/DDBJ databases">
        <authorList>
            <person name="Jiang L."/>
        </authorList>
    </citation>
    <scope>NUCLEOTIDE SEQUENCE [LARGE SCALE GENOMIC DNA]</scope>
    <source>
        <strain evidence="4 5">YIM 131853</strain>
    </source>
</reference>
<comment type="caution">
    <text evidence="4">The sequence shown here is derived from an EMBL/GenBank/DDBJ whole genome shotgun (WGS) entry which is preliminary data.</text>
</comment>
<feature type="signal peptide" evidence="2">
    <location>
        <begin position="1"/>
        <end position="23"/>
    </location>
</feature>
<dbReference type="SUPFAM" id="SSF54373">
    <property type="entry name" value="FAD-linked reductases, C-terminal domain"/>
    <property type="match status" value="1"/>
</dbReference>
<gene>
    <name evidence="4" type="ORF">E6C64_03915</name>
</gene>
<dbReference type="GO" id="GO:0016491">
    <property type="term" value="F:oxidoreductase activity"/>
    <property type="evidence" value="ECO:0007669"/>
    <property type="project" value="InterPro"/>
</dbReference>
<sequence>MSFSRRTFLAGAAAGFSVLVLTACEPDRVTPPPTTSAPLPSTTPTAVPIPADILRSAWADDPFSRGTHSFLATGSSPDQRIALRQAIDGRLFFAGEATDDDAPGTVTGAIASGARAANQADASSLPSDRIAIVGAGASGASAAAVLAAAGYDVTVIEARDRIGGRIHSTAPDGWPVGVELGAGRFASDQDADVIRSVGDGVAPLSSPPALFTPTGETAEDRDAGASAIASAAQWAADRPEDLGLGDALDGSGAGNLAPGDPPAPIDYLTAELRRRITDSVGAEPADLSSWYGLDTLPPAADTVALGGVSELVTELLGSSAVWLSTAVLSISRTDDAVSLRLGTGESVTFDRVILTVPLGVLKAQAIEIEPPLPFDQRAAIAELGFGDVESVWVRFDEAFWSTDAVQWSVLGSDFIVTDWVNLMPITGSPVLIGLVGGEAASSMSALSDGELSDALMTALAPFVGA</sequence>
<evidence type="ECO:0000313" key="4">
    <source>
        <dbReference type="EMBL" id="THG33490.1"/>
    </source>
</evidence>
<dbReference type="AlphaFoldDB" id="A0A4S4FS13"/>
<dbReference type="PANTHER" id="PTHR10742">
    <property type="entry name" value="FLAVIN MONOAMINE OXIDASE"/>
    <property type="match status" value="1"/>
</dbReference>
<dbReference type="InterPro" id="IPR002937">
    <property type="entry name" value="Amino_oxidase"/>
</dbReference>
<dbReference type="PROSITE" id="PS51257">
    <property type="entry name" value="PROKAR_LIPOPROTEIN"/>
    <property type="match status" value="1"/>
</dbReference>
<keyword evidence="5" id="KW-1185">Reference proteome</keyword>
<name>A0A4S4FS13_9MICO</name>
<dbReference type="Gene3D" id="3.50.50.60">
    <property type="entry name" value="FAD/NAD(P)-binding domain"/>
    <property type="match status" value="3"/>
</dbReference>
<dbReference type="Pfam" id="PF13450">
    <property type="entry name" value="NAD_binding_8"/>
    <property type="match status" value="1"/>
</dbReference>
<feature type="compositionally biased region" description="Low complexity" evidence="1">
    <location>
        <begin position="241"/>
        <end position="257"/>
    </location>
</feature>
<dbReference type="EMBL" id="SSSM01000001">
    <property type="protein sequence ID" value="THG33490.1"/>
    <property type="molecule type" value="Genomic_DNA"/>
</dbReference>
<dbReference type="InterPro" id="IPR036188">
    <property type="entry name" value="FAD/NAD-bd_sf"/>
</dbReference>
<evidence type="ECO:0000256" key="1">
    <source>
        <dbReference type="SAM" id="MobiDB-lite"/>
    </source>
</evidence>
<dbReference type="PANTHER" id="PTHR10742:SF410">
    <property type="entry name" value="LYSINE-SPECIFIC HISTONE DEMETHYLASE 2"/>
    <property type="match status" value="1"/>
</dbReference>
<evidence type="ECO:0000313" key="5">
    <source>
        <dbReference type="Proteomes" id="UP000309133"/>
    </source>
</evidence>
<feature type="domain" description="Amine oxidase" evidence="3">
    <location>
        <begin position="304"/>
        <end position="464"/>
    </location>
</feature>
<dbReference type="PROSITE" id="PS51318">
    <property type="entry name" value="TAT"/>
    <property type="match status" value="1"/>
</dbReference>
<feature type="region of interest" description="Disordered" evidence="1">
    <location>
        <begin position="241"/>
        <end position="261"/>
    </location>
</feature>
<dbReference type="Pfam" id="PF01593">
    <property type="entry name" value="Amino_oxidase"/>
    <property type="match status" value="2"/>
</dbReference>
<evidence type="ECO:0000256" key="2">
    <source>
        <dbReference type="SAM" id="SignalP"/>
    </source>
</evidence>
<dbReference type="SUPFAM" id="SSF51905">
    <property type="entry name" value="FAD/NAD(P)-binding domain"/>
    <property type="match status" value="2"/>
</dbReference>
<keyword evidence="2" id="KW-0732">Signal</keyword>
<dbReference type="RefSeq" id="WP_136426272.1">
    <property type="nucleotide sequence ID" value="NZ_SSSM01000001.1"/>
</dbReference>
<protein>
    <submittedName>
        <fullName evidence="4">FAD-dependent oxidoreductase</fullName>
    </submittedName>
</protein>
<dbReference type="InterPro" id="IPR050281">
    <property type="entry name" value="Flavin_monoamine_oxidase"/>
</dbReference>
<organism evidence="4 5">
    <name type="scientific">Naasia lichenicola</name>
    <dbReference type="NCBI Taxonomy" id="2565933"/>
    <lineage>
        <taxon>Bacteria</taxon>
        <taxon>Bacillati</taxon>
        <taxon>Actinomycetota</taxon>
        <taxon>Actinomycetes</taxon>
        <taxon>Micrococcales</taxon>
        <taxon>Microbacteriaceae</taxon>
        <taxon>Naasia</taxon>
    </lineage>
</organism>